<evidence type="ECO:0000259" key="4">
    <source>
        <dbReference type="Pfam" id="PF24883"/>
    </source>
</evidence>
<dbReference type="InterPro" id="IPR056884">
    <property type="entry name" value="NPHP3-like_N"/>
</dbReference>
<dbReference type="PANTHER" id="PTHR10039">
    <property type="entry name" value="AMELOGENIN"/>
    <property type="match status" value="1"/>
</dbReference>
<evidence type="ECO:0000259" key="3">
    <source>
        <dbReference type="Pfam" id="PF24809"/>
    </source>
</evidence>
<gene>
    <name evidence="5" type="ORF">B7463_g6916</name>
</gene>
<dbReference type="Pfam" id="PF24883">
    <property type="entry name" value="NPHP3_N"/>
    <property type="match status" value="1"/>
</dbReference>
<feature type="compositionally biased region" description="Polar residues" evidence="2">
    <location>
        <begin position="1085"/>
        <end position="1094"/>
    </location>
</feature>
<dbReference type="PANTHER" id="PTHR10039:SF14">
    <property type="entry name" value="NACHT DOMAIN-CONTAINING PROTEIN"/>
    <property type="match status" value="1"/>
</dbReference>
<keyword evidence="6" id="KW-1185">Reference proteome</keyword>
<evidence type="ECO:0000313" key="5">
    <source>
        <dbReference type="EMBL" id="RFU29393.1"/>
    </source>
</evidence>
<feature type="region of interest" description="Disordered" evidence="2">
    <location>
        <begin position="948"/>
        <end position="972"/>
    </location>
</feature>
<dbReference type="Gene3D" id="3.40.50.300">
    <property type="entry name" value="P-loop containing nucleotide triphosphate hydrolases"/>
    <property type="match status" value="1"/>
</dbReference>
<dbReference type="InterPro" id="IPR056125">
    <property type="entry name" value="DUF7708"/>
</dbReference>
<dbReference type="STRING" id="5539.A0A3E2H8G1"/>
<name>A0A3E2H8G1_SCYLI</name>
<feature type="compositionally biased region" description="Basic and acidic residues" evidence="2">
    <location>
        <begin position="1159"/>
        <end position="1171"/>
    </location>
</feature>
<dbReference type="InterPro" id="IPR027417">
    <property type="entry name" value="P-loop_NTPase"/>
</dbReference>
<reference evidence="5 6" key="1">
    <citation type="submission" date="2018-05" db="EMBL/GenBank/DDBJ databases">
        <title>Draft genome sequence of Scytalidium lignicola DSM 105466, a ubiquitous saprotrophic fungus.</title>
        <authorList>
            <person name="Buettner E."/>
            <person name="Gebauer A.M."/>
            <person name="Hofrichter M."/>
            <person name="Liers C."/>
            <person name="Kellner H."/>
        </authorList>
    </citation>
    <scope>NUCLEOTIDE SEQUENCE [LARGE SCALE GENOMIC DNA]</scope>
    <source>
        <strain evidence="5 6">DSM 105466</strain>
    </source>
</reference>
<sequence>MFSTQGLESFVDNPVGRSLINRGSKINLIVLPMEDPVEIPSAFQEAYEKFIRSVRPVDAARFENLTIEDIRETALTIEASQAKRRSLRNLRRIEPLLEALGKYGKTIDVLCNQTPYLAFVWIANEHTATFEKLIRAYGLIAEALPRFDRYQATFQDRPELRHVLGLIYSDILEFHSRTYAFFRRKSWQVLFDSLWRDFNSRFNSIIESITRHRDLVDKEATSIDIAEARVWRVRAQEEVEEREHDKRIQQLNRTIDWLRIDGDFHIPDDDLYRFSKSCLSGTCKWILRDKILVNWRKDDEHHPVMWMKGIPGAGKTILSACIIQDLMKDSEFSTAYYFCDSNSNIKDLCGAIIRSLAIQLVQQNPSLAVYVDTKHVSKGIPPSRARLDELIPELLSTIETPRVVIDGLDECSDADQKEISAHILRLFTGPHTRCKVLFSSRESVNISGSLLNLRNLWPISFIDEIEQKMLAKAAGMFLWVRLVVSELQESLSLKELTEAVDGLPEGLHEAYQRLLDRIQKKHGENHRQKAHFILHWIAGSFRTLKTYEVQNGVVLASEGTLNDSNCLPRSIFDLCKPIIEEGPGNTIRFVHFSAKQYVLHKISGPFFDNITASRTIIRGSAAYLPMANNLIDSSIPEERSLLCVLKGFHDLHNFVHDFWSDHVVSFILLHSTSKKQLTNSDLDLLGRFQTLGKRADESGPMDPAIQLSPQQLEQVSALHQVPGLQNLVRRFLCFRASLRSENYATMSAAERDAYELRHDPTVLTEISQRYTKLVGYILELDTSRLSETFQPEMIAEFKQRHSETAFPCRYRFCSRASSGFRTEKEREIHETSHRPRIKCLIASCEFHIFGFGSQQALDRHNSQYHRDREAMGNQGSRLIRRKFDLALRAHFMESDTASTRPKRPRTEASSQPTQSQAKPSISQYKNREYLDHAAKSHLSLSKEAQRIADVQSMKGSREQTSAEISPISPSDVSPRFAPVSPAFFPTSPGYSPTSPNWSPTSPAFSPSSPYYAPTSPNWSPTSPAFSPSSPHSLTNLTKGNSKVSCILSFESLLRANISELVPNISYFLSSESTLLVYFSKSNTKSLNYSPSSSLHYPDTPKITTPPPTYTPGTPPPNSASTSPGILPTSGHKLGSIQFGSIIDDRPIRDLRSNIAESQTPERSHVSRELKSRKIKRTARMSTGG</sequence>
<comment type="caution">
    <text evidence="5">The sequence shown here is derived from an EMBL/GenBank/DDBJ whole genome shotgun (WGS) entry which is preliminary data.</text>
</comment>
<feature type="compositionally biased region" description="Polar residues" evidence="2">
    <location>
        <begin position="958"/>
        <end position="971"/>
    </location>
</feature>
<feature type="domain" description="DUF7708" evidence="3">
    <location>
        <begin position="98"/>
        <end position="226"/>
    </location>
</feature>
<dbReference type="EMBL" id="NCSJ02000129">
    <property type="protein sequence ID" value="RFU29393.1"/>
    <property type="molecule type" value="Genomic_DNA"/>
</dbReference>
<feature type="non-terminal residue" evidence="5">
    <location>
        <position position="1184"/>
    </location>
</feature>
<dbReference type="AlphaFoldDB" id="A0A3E2H8G1"/>
<dbReference type="Proteomes" id="UP000258309">
    <property type="component" value="Unassembled WGS sequence"/>
</dbReference>
<dbReference type="OrthoDB" id="4062651at2759"/>
<evidence type="ECO:0000313" key="6">
    <source>
        <dbReference type="Proteomes" id="UP000258309"/>
    </source>
</evidence>
<feature type="compositionally biased region" description="Pro residues" evidence="2">
    <location>
        <begin position="1103"/>
        <end position="1117"/>
    </location>
</feature>
<dbReference type="OMA" id="LMAYANI"/>
<keyword evidence="1" id="KW-0677">Repeat</keyword>
<evidence type="ECO:0000256" key="2">
    <source>
        <dbReference type="SAM" id="MobiDB-lite"/>
    </source>
</evidence>
<feature type="region of interest" description="Disordered" evidence="2">
    <location>
        <begin position="892"/>
        <end position="923"/>
    </location>
</feature>
<accession>A0A3E2H8G1</accession>
<proteinExistence type="predicted"/>
<feature type="compositionally biased region" description="Polar residues" evidence="2">
    <location>
        <begin position="907"/>
        <end position="923"/>
    </location>
</feature>
<feature type="non-terminal residue" evidence="5">
    <location>
        <position position="1"/>
    </location>
</feature>
<protein>
    <submittedName>
        <fullName evidence="5">Uncharacterized protein</fullName>
    </submittedName>
</protein>
<feature type="region of interest" description="Disordered" evidence="2">
    <location>
        <begin position="1085"/>
        <end position="1132"/>
    </location>
</feature>
<feature type="domain" description="Nephrocystin 3-like N-terminal" evidence="4">
    <location>
        <begin position="281"/>
        <end position="441"/>
    </location>
</feature>
<evidence type="ECO:0000256" key="1">
    <source>
        <dbReference type="ARBA" id="ARBA00022737"/>
    </source>
</evidence>
<dbReference type="Pfam" id="PF24809">
    <property type="entry name" value="DUF7708"/>
    <property type="match status" value="1"/>
</dbReference>
<dbReference type="SUPFAM" id="SSF52540">
    <property type="entry name" value="P-loop containing nucleoside triphosphate hydrolases"/>
    <property type="match status" value="1"/>
</dbReference>
<feature type="region of interest" description="Disordered" evidence="2">
    <location>
        <begin position="1151"/>
        <end position="1184"/>
    </location>
</feature>
<organism evidence="5 6">
    <name type="scientific">Scytalidium lignicola</name>
    <name type="common">Hyphomycete</name>
    <dbReference type="NCBI Taxonomy" id="5539"/>
    <lineage>
        <taxon>Eukaryota</taxon>
        <taxon>Fungi</taxon>
        <taxon>Dikarya</taxon>
        <taxon>Ascomycota</taxon>
        <taxon>Pezizomycotina</taxon>
        <taxon>Leotiomycetes</taxon>
        <taxon>Leotiomycetes incertae sedis</taxon>
        <taxon>Scytalidium</taxon>
    </lineage>
</organism>